<proteinExistence type="predicted"/>
<dbReference type="HOGENOM" id="CLU_314720_0_0_1"/>
<dbReference type="PANTHER" id="PTHR12239">
    <property type="entry name" value="PROTEIN CBG20215-RELATED"/>
    <property type="match status" value="1"/>
</dbReference>
<feature type="transmembrane region" description="Helical" evidence="2">
    <location>
        <begin position="36"/>
        <end position="54"/>
    </location>
</feature>
<dbReference type="STRING" id="1284197.S8C2D7"/>
<evidence type="ECO:0000256" key="2">
    <source>
        <dbReference type="SAM" id="Phobius"/>
    </source>
</evidence>
<feature type="region of interest" description="Disordered" evidence="1">
    <location>
        <begin position="267"/>
        <end position="290"/>
    </location>
</feature>
<evidence type="ECO:0000313" key="3">
    <source>
        <dbReference type="EMBL" id="EPS45843.1"/>
    </source>
</evidence>
<dbReference type="PANTHER" id="PTHR12239:SF41">
    <property type="entry name" value="MEMBRANE ASSOCIATED PROTEIN, PUTATIVE-RELATED"/>
    <property type="match status" value="1"/>
</dbReference>
<protein>
    <submittedName>
        <fullName evidence="3">Uncharacterized protein</fullName>
    </submittedName>
</protein>
<dbReference type="OMA" id="QIESESW"/>
<reference evidence="4" key="2">
    <citation type="submission" date="2013-04" db="EMBL/GenBank/DDBJ databases">
        <title>Genomic mechanisms accounting for the adaptation to parasitism in nematode-trapping fungi.</title>
        <authorList>
            <person name="Ahren D.G."/>
        </authorList>
    </citation>
    <scope>NUCLEOTIDE SEQUENCE [LARGE SCALE GENOMIC DNA]</scope>
    <source>
        <strain evidence="4">CBS 200.50</strain>
    </source>
</reference>
<dbReference type="Proteomes" id="UP000015100">
    <property type="component" value="Unassembled WGS sequence"/>
</dbReference>
<feature type="compositionally biased region" description="Polar residues" evidence="1">
    <location>
        <begin position="267"/>
        <end position="286"/>
    </location>
</feature>
<feature type="region of interest" description="Disordered" evidence="1">
    <location>
        <begin position="485"/>
        <end position="540"/>
    </location>
</feature>
<keyword evidence="2" id="KW-0472">Membrane</keyword>
<gene>
    <name evidence="3" type="ORF">H072_286</name>
</gene>
<dbReference type="OrthoDB" id="5366001at2759"/>
<accession>S8C2D7</accession>
<evidence type="ECO:0000256" key="1">
    <source>
        <dbReference type="SAM" id="MobiDB-lite"/>
    </source>
</evidence>
<keyword evidence="2" id="KW-1133">Transmembrane helix</keyword>
<organism evidence="3 4">
    <name type="scientific">Dactylellina haptotyla (strain CBS 200.50)</name>
    <name type="common">Nematode-trapping fungus</name>
    <name type="synonym">Monacrosporium haptotylum</name>
    <dbReference type="NCBI Taxonomy" id="1284197"/>
    <lineage>
        <taxon>Eukaryota</taxon>
        <taxon>Fungi</taxon>
        <taxon>Dikarya</taxon>
        <taxon>Ascomycota</taxon>
        <taxon>Pezizomycotina</taxon>
        <taxon>Orbiliomycetes</taxon>
        <taxon>Orbiliales</taxon>
        <taxon>Orbiliaceae</taxon>
        <taxon>Dactylellina</taxon>
    </lineage>
</organism>
<dbReference type="AlphaFoldDB" id="S8C2D7"/>
<evidence type="ECO:0000313" key="4">
    <source>
        <dbReference type="Proteomes" id="UP000015100"/>
    </source>
</evidence>
<sequence>MSFIAFLKDWAEKEFTGEKTAKLGQQIKKRYGHEDMIVRLVVFIFIVHFLYIYIRESVFDLPLLLLRCKLVLADVILCGEAFYTAAMTAVSAQFSGSYGCEREVLDPTDPLAEPGSAEEWSRYVEDISKTEDSMMHLGVPQVPQLSETPDLPLALRPEEPEFVELPTILDLDSFINPPMLDHGPSSPPSNEVSDRPMTWSEIQESIRINSLQADAELQKLEDEYRQDLLAHGLPLESSGASSPSLQFETDETEVLNELRKMKLESSEWTPNNNTNANKKITETTPAPSEDRDVRRLVEIAAYHASPEYRTRNHDIYRQLAAPPSDDFKQIPKAKPQELDLDYDPLAGQKFMEAKVQEHNELTSKIQALQDYMSNLGKDLTKINVYLGNFGTYKQNILDEMEVESAKNQERIKEEFRRREEAEKARLARMEADRKEREHIIKEAQEKKKQEMIRMKEEAERKKLEEEERKKKEQEERERQQKEAERLRKEQEEQQRREKEEAIRKAKEEEDARKKAEAEKHKAEEDRKKVADQKLSDTRRKSIDVQQARANAVQANAAAIEAEIETRAQRILSTMMYAAQAYDRVKSELRGHVGYRATYAGSLVRLAPKESARELMSRKDILVMFNQYAMFRLNMEEVQLRCKVVKAVFNNGQVSNLKYTLAKKVTQAVGTKAGYLGAAGADLKILTQLRDDLEKQGANSVVAVDDFVLERQAKEGLTAPPMLFLSLYNFVKTILVKGFTEGPDKPGMMKSLAMICNAILGGRAKYWPAAPMTALVYMRFWEQAPSIFGAMGLPTDMGYKQLDGNGQLETSTDVNRRAEVAMSLFCHMGILRLANTKREQVLGPADILFALNANLAVPVYLRDELHYINVRTIMTIAPWELRAHVGYPGVVALEQKVTAFAAEETDKRLLAFAALLKGHMASLVSQRYVDQSQAFGCDDYKYWDEDDIKDIYAKRAAEGVSRHQMVVDVNTTNARIDREREEEERFRPSGDE</sequence>
<reference evidence="3 4" key="1">
    <citation type="journal article" date="2013" name="PLoS Genet.">
        <title>Genomic mechanisms accounting for the adaptation to parasitism in nematode-trapping fungi.</title>
        <authorList>
            <person name="Meerupati T."/>
            <person name="Andersson K.M."/>
            <person name="Friman E."/>
            <person name="Kumar D."/>
            <person name="Tunlid A."/>
            <person name="Ahren D."/>
        </authorList>
    </citation>
    <scope>NUCLEOTIDE SEQUENCE [LARGE SCALE GENOMIC DNA]</scope>
    <source>
        <strain evidence="3 4">CBS 200.50</strain>
    </source>
</reference>
<dbReference type="EMBL" id="AQGS01000003">
    <property type="protein sequence ID" value="EPS45843.1"/>
    <property type="molecule type" value="Genomic_DNA"/>
</dbReference>
<keyword evidence="2" id="KW-0812">Transmembrane</keyword>
<dbReference type="InterPro" id="IPR052293">
    <property type="entry name" value="SRRP"/>
</dbReference>
<comment type="caution">
    <text evidence="3">The sequence shown here is derived from an EMBL/GenBank/DDBJ whole genome shotgun (WGS) entry which is preliminary data.</text>
</comment>
<name>S8C2D7_DACHA</name>
<keyword evidence="4" id="KW-1185">Reference proteome</keyword>